<sequence length="108" mass="11231">MLNSSRFANLLLPASAVLLAAVIGCSHPLEVDLPPGYTGKVSVFCDRLADTSEPIQVGADGTAPKAVCPRSRQALSVVRGGQAIQPSTVPNWSTTGDGIVLAIEFDVR</sequence>
<accession>A0ABW9KNS9</accession>
<gene>
    <name evidence="2" type="ORF">ACK2TP_16850</name>
</gene>
<evidence type="ECO:0000256" key="1">
    <source>
        <dbReference type="SAM" id="SignalP"/>
    </source>
</evidence>
<dbReference type="Proteomes" id="UP001634747">
    <property type="component" value="Unassembled WGS sequence"/>
</dbReference>
<evidence type="ECO:0000313" key="3">
    <source>
        <dbReference type="Proteomes" id="UP001634747"/>
    </source>
</evidence>
<dbReference type="EMBL" id="JBJYXY010000001">
    <property type="protein sequence ID" value="MFN2977442.1"/>
    <property type="molecule type" value="Genomic_DNA"/>
</dbReference>
<comment type="caution">
    <text evidence="2">The sequence shown here is derived from an EMBL/GenBank/DDBJ whole genome shotgun (WGS) entry which is preliminary data.</text>
</comment>
<dbReference type="RefSeq" id="WP_263414396.1">
    <property type="nucleotide sequence ID" value="NZ_BAABBH010000001.1"/>
</dbReference>
<keyword evidence="1" id="KW-0732">Signal</keyword>
<proteinExistence type="predicted"/>
<dbReference type="PROSITE" id="PS51257">
    <property type="entry name" value="PROKAR_LIPOPROTEIN"/>
    <property type="match status" value="1"/>
</dbReference>
<name>A0ABW9KNS9_9BACT</name>
<keyword evidence="3" id="KW-1185">Reference proteome</keyword>
<organism evidence="2 3">
    <name type="scientific">Terriglobus aquaticus</name>
    <dbReference type="NCBI Taxonomy" id="940139"/>
    <lineage>
        <taxon>Bacteria</taxon>
        <taxon>Pseudomonadati</taxon>
        <taxon>Acidobacteriota</taxon>
        <taxon>Terriglobia</taxon>
        <taxon>Terriglobales</taxon>
        <taxon>Acidobacteriaceae</taxon>
        <taxon>Terriglobus</taxon>
    </lineage>
</organism>
<evidence type="ECO:0000313" key="2">
    <source>
        <dbReference type="EMBL" id="MFN2977442.1"/>
    </source>
</evidence>
<feature type="signal peptide" evidence="1">
    <location>
        <begin position="1"/>
        <end position="20"/>
    </location>
</feature>
<protein>
    <submittedName>
        <fullName evidence="2">Uncharacterized protein</fullName>
    </submittedName>
</protein>
<reference evidence="2 3" key="1">
    <citation type="submission" date="2024-12" db="EMBL/GenBank/DDBJ databases">
        <authorList>
            <person name="Lee Y."/>
        </authorList>
    </citation>
    <scope>NUCLEOTIDE SEQUENCE [LARGE SCALE GENOMIC DNA]</scope>
    <source>
        <strain evidence="2 3">03SUJ4</strain>
    </source>
</reference>
<feature type="chain" id="PRO_5045578174" evidence="1">
    <location>
        <begin position="21"/>
        <end position="108"/>
    </location>
</feature>